<dbReference type="OrthoDB" id="223239at2"/>
<dbReference type="Gene3D" id="1.10.760.10">
    <property type="entry name" value="Cytochrome c-like domain"/>
    <property type="match status" value="1"/>
</dbReference>
<keyword evidence="7" id="KW-1185">Reference proteome</keyword>
<reference evidence="6 7" key="1">
    <citation type="submission" date="2019-02" db="EMBL/GenBank/DDBJ databases">
        <title>Deep-cultivation of Planctomycetes and their phenomic and genomic characterization uncovers novel biology.</title>
        <authorList>
            <person name="Wiegand S."/>
            <person name="Jogler M."/>
            <person name="Boedeker C."/>
            <person name="Pinto D."/>
            <person name="Vollmers J."/>
            <person name="Rivas-Marin E."/>
            <person name="Kohn T."/>
            <person name="Peeters S.H."/>
            <person name="Heuer A."/>
            <person name="Rast P."/>
            <person name="Oberbeckmann S."/>
            <person name="Bunk B."/>
            <person name="Jeske O."/>
            <person name="Meyerdierks A."/>
            <person name="Storesund J.E."/>
            <person name="Kallscheuer N."/>
            <person name="Luecker S."/>
            <person name="Lage O.M."/>
            <person name="Pohl T."/>
            <person name="Merkel B.J."/>
            <person name="Hornburger P."/>
            <person name="Mueller R.-W."/>
            <person name="Bruemmer F."/>
            <person name="Labrenz M."/>
            <person name="Spormann A.M."/>
            <person name="Op den Camp H."/>
            <person name="Overmann J."/>
            <person name="Amann R."/>
            <person name="Jetten M.S.M."/>
            <person name="Mascher T."/>
            <person name="Medema M.H."/>
            <person name="Devos D.P."/>
            <person name="Kaster A.-K."/>
            <person name="Ovreas L."/>
            <person name="Rohde M."/>
            <person name="Galperin M.Y."/>
            <person name="Jogler C."/>
        </authorList>
    </citation>
    <scope>NUCLEOTIDE SEQUENCE [LARGE SCALE GENOMIC DNA]</scope>
    <source>
        <strain evidence="6 7">Mal48</strain>
    </source>
</reference>
<dbReference type="InterPro" id="IPR009056">
    <property type="entry name" value="Cyt_c-like_dom"/>
</dbReference>
<dbReference type="RefSeq" id="WP_145195437.1">
    <property type="nucleotide sequence ID" value="NZ_CP036267.1"/>
</dbReference>
<gene>
    <name evidence="6" type="ORF">Mal48_03340</name>
</gene>
<dbReference type="SUPFAM" id="SSF48371">
    <property type="entry name" value="ARM repeat"/>
    <property type="match status" value="1"/>
</dbReference>
<dbReference type="InterPro" id="IPR013428">
    <property type="entry name" value="Membrane-bound_put_N"/>
</dbReference>
<sequence length="1117" mass="124616">MKLMDRFSPTFLLSKSIVRKVLTTLLVLSGINSSLIAQEPLGVQVPEGFEVTLYADDDLAHDIYSMTIDSFGRVVVSGAGYIKILIDTDKDGIADTTKTFVDGPKAGAQGMYFVGQDLLCAADGGLIRYKDRNADDRADGKPDLFWKIKTGGEHDLHAMRKGPDGWWYVIAGNMAGINKDYVTLETSPVKDPQAGTILRFSPDLSESEVYAHGFRNAYDFDFGATGDLFSFDSDGERDISLPWYRPTRVFHVLPGSHQGWFTRSWKRPDWFFDMPPVVGAFGRGSPTGVETYRHTQFPEEYSGALFVLDWTYGRVLALPLQQDGSTWSSQPIEFMTAVGQHGFAPTDVAVGADGSLYVSVGGRGTRGGVYRIRAKEESPLSRTLPYGSIIPISKQQKLEQCLQAPQPLSSWSRRIWEPLVADLTSEPFITAALDRNLPADQRVRAIEILTEKFGGLDVDLISALSVDEEPLVRMRVAWAIGRSDSEEPNFRELSPYLKDSDPRVVRAAMEALLGAKNSNFTEYVDLIGEQLGNNDKFVRQTASRILENVQGSIFRDMAAKGFQTGWEASIPVTAAFAKKNEGVQKYPIDIALRILKSDRNDALKLEAVRILQLGLGDLVPNSAEIDPVFDGYASPENLKEHPEELKLVNDALNSLYPTGNEKLDWELERVLAMIESGNEELLDKLTEKINDDSHPVDDIHRMIVASRMTAPRTPEQRVRIAEGLVNLEAKIAKLNLRQDSNWADRTLEMYTSLVDQDRELPVSILESEGFGHPGHVQLISEFPPERFDDAIEAFSKRAHNDPDYQWNAEVIQLLAASPHEKDQQLIRSKFDDFALRNAVIVALTGEPQESDREYIYLALESAPMEIMQECITALGLLSASESGAENVAMVRALRRLGSDSEERQLRDQLVELLRRNTGLNFNYKFGQNGDPQKQIVDEWTAAIQEKFPQEYTAQAGEDGQDINDLKARLSKIDWTKGSALAGAQLFRSRGCIQCHGGRKALGPDLSGVANRFSQEDLFTAIVFPNRDVSPRYQTTQIATKSGQVHTGLIVYESVDGLVLRDSNNQTFRIETENIEARRRRNQSLMPSGLLKDLSDREFAHLNAYMKSLGKRQTAESP</sequence>
<dbReference type="InterPro" id="IPR016024">
    <property type="entry name" value="ARM-type_fold"/>
</dbReference>
<evidence type="ECO:0000259" key="5">
    <source>
        <dbReference type="PROSITE" id="PS51007"/>
    </source>
</evidence>
<dbReference type="Proteomes" id="UP000315724">
    <property type="component" value="Chromosome"/>
</dbReference>
<accession>A0A517QHJ5</accession>
<dbReference type="PANTHER" id="PTHR33546">
    <property type="entry name" value="LARGE, MULTIFUNCTIONAL SECRETED PROTEIN-RELATED"/>
    <property type="match status" value="1"/>
</dbReference>
<evidence type="ECO:0000256" key="3">
    <source>
        <dbReference type="ARBA" id="ARBA00023004"/>
    </source>
</evidence>
<dbReference type="PROSITE" id="PS51007">
    <property type="entry name" value="CYTC"/>
    <property type="match status" value="1"/>
</dbReference>
<keyword evidence="1 4" id="KW-0349">Heme</keyword>
<dbReference type="AlphaFoldDB" id="A0A517QHJ5"/>
<dbReference type="SUPFAM" id="SSF46626">
    <property type="entry name" value="Cytochrome c"/>
    <property type="match status" value="1"/>
</dbReference>
<dbReference type="Gene3D" id="2.120.10.30">
    <property type="entry name" value="TolB, C-terminal domain"/>
    <property type="match status" value="1"/>
</dbReference>
<keyword evidence="2 4" id="KW-0479">Metal-binding</keyword>
<dbReference type="KEGG" id="tpol:Mal48_03340"/>
<dbReference type="InterPro" id="IPR011041">
    <property type="entry name" value="Quinoprot_gluc/sorb_DH_b-prop"/>
</dbReference>
<keyword evidence="3 4" id="KW-0408">Iron</keyword>
<dbReference type="GO" id="GO:0009055">
    <property type="term" value="F:electron transfer activity"/>
    <property type="evidence" value="ECO:0007669"/>
    <property type="project" value="InterPro"/>
</dbReference>
<protein>
    <recommendedName>
        <fullName evidence="5">Cytochrome c domain-containing protein</fullName>
    </recommendedName>
</protein>
<dbReference type="SUPFAM" id="SSF50952">
    <property type="entry name" value="Soluble quinoprotein glucose dehydrogenase"/>
    <property type="match status" value="1"/>
</dbReference>
<dbReference type="NCBIfam" id="TIGR02603">
    <property type="entry name" value="CxxCH_TIGR02603"/>
    <property type="match status" value="1"/>
</dbReference>
<feature type="domain" description="Cytochrome c" evidence="5">
    <location>
        <begin position="977"/>
        <end position="1109"/>
    </location>
</feature>
<organism evidence="6 7">
    <name type="scientific">Thalassoglobus polymorphus</name>
    <dbReference type="NCBI Taxonomy" id="2527994"/>
    <lineage>
        <taxon>Bacteria</taxon>
        <taxon>Pseudomonadati</taxon>
        <taxon>Planctomycetota</taxon>
        <taxon>Planctomycetia</taxon>
        <taxon>Planctomycetales</taxon>
        <taxon>Planctomycetaceae</taxon>
        <taxon>Thalassoglobus</taxon>
    </lineage>
</organism>
<evidence type="ECO:0000256" key="2">
    <source>
        <dbReference type="ARBA" id="ARBA00022723"/>
    </source>
</evidence>
<dbReference type="Pfam" id="PF23500">
    <property type="entry name" value="DUF7133"/>
    <property type="match status" value="1"/>
</dbReference>
<dbReference type="GO" id="GO:0046872">
    <property type="term" value="F:metal ion binding"/>
    <property type="evidence" value="ECO:0007669"/>
    <property type="project" value="UniProtKB-KW"/>
</dbReference>
<name>A0A517QHJ5_9PLAN</name>
<evidence type="ECO:0000256" key="1">
    <source>
        <dbReference type="ARBA" id="ARBA00022617"/>
    </source>
</evidence>
<dbReference type="InterPro" id="IPR013427">
    <property type="entry name" value="Haem-bd_dom_put"/>
</dbReference>
<dbReference type="InterPro" id="IPR011042">
    <property type="entry name" value="6-blade_b-propeller_TolB-like"/>
</dbReference>
<dbReference type="InterPro" id="IPR011989">
    <property type="entry name" value="ARM-like"/>
</dbReference>
<evidence type="ECO:0000313" key="6">
    <source>
        <dbReference type="EMBL" id="QDT31103.1"/>
    </source>
</evidence>
<evidence type="ECO:0000256" key="4">
    <source>
        <dbReference type="PROSITE-ProRule" id="PRU00433"/>
    </source>
</evidence>
<dbReference type="EMBL" id="CP036267">
    <property type="protein sequence ID" value="QDT31103.1"/>
    <property type="molecule type" value="Genomic_DNA"/>
</dbReference>
<dbReference type="Gene3D" id="1.25.10.10">
    <property type="entry name" value="Leucine-rich Repeat Variant"/>
    <property type="match status" value="1"/>
</dbReference>
<dbReference type="PANTHER" id="PTHR33546:SF1">
    <property type="entry name" value="LARGE, MULTIFUNCTIONAL SECRETED PROTEIN"/>
    <property type="match status" value="1"/>
</dbReference>
<dbReference type="InterPro" id="IPR055557">
    <property type="entry name" value="DUF7133"/>
</dbReference>
<evidence type="ECO:0000313" key="7">
    <source>
        <dbReference type="Proteomes" id="UP000315724"/>
    </source>
</evidence>
<dbReference type="NCBIfam" id="TIGR02604">
    <property type="entry name" value="Piru_Ver_Nterm"/>
    <property type="match status" value="1"/>
</dbReference>
<proteinExistence type="predicted"/>
<dbReference type="GO" id="GO:0020037">
    <property type="term" value="F:heme binding"/>
    <property type="evidence" value="ECO:0007669"/>
    <property type="project" value="InterPro"/>
</dbReference>
<dbReference type="InterPro" id="IPR036909">
    <property type="entry name" value="Cyt_c-like_dom_sf"/>
</dbReference>